<gene>
    <name evidence="3" type="ORF">RICGR_1146</name>
</gene>
<feature type="signal peptide" evidence="1">
    <location>
        <begin position="1"/>
        <end position="26"/>
    </location>
</feature>
<evidence type="ECO:0000313" key="3">
    <source>
        <dbReference type="EMBL" id="EDP46005.1"/>
    </source>
</evidence>
<keyword evidence="3" id="KW-0449">Lipoprotein</keyword>
<accession>A8PNX9</accession>
<feature type="chain" id="PRO_5002727812" evidence="1">
    <location>
        <begin position="27"/>
        <end position="162"/>
    </location>
</feature>
<dbReference type="InterPro" id="IPR008816">
    <property type="entry name" value="Gly_zipper_2TM_dom"/>
</dbReference>
<comment type="caution">
    <text evidence="3">The sequence shown here is derived from an EMBL/GenBank/DDBJ whole genome shotgun (WGS) entry which is preliminary data.</text>
</comment>
<dbReference type="GO" id="GO:0019867">
    <property type="term" value="C:outer membrane"/>
    <property type="evidence" value="ECO:0007669"/>
    <property type="project" value="InterPro"/>
</dbReference>
<name>A8PNX9_9COXI</name>
<proteinExistence type="predicted"/>
<dbReference type="AlphaFoldDB" id="A8PNX9"/>
<evidence type="ECO:0000256" key="1">
    <source>
        <dbReference type="SAM" id="SignalP"/>
    </source>
</evidence>
<sequence length="162" mass="16819">MKKSCIHYLYVICTLSLLTGCTTSLSPDVYTTRSAGHIHRIEKGVITNRRIVNVTGNNDDLGIGAITGGALGAIAGSQIGGGNGSLAAGIGGALLGGLGGNQVQQRLSTQTAMEYIIKLKNNSLISIVQAPDSSFHCGQHVLVQYNAGGRPRLIADPDYAAR</sequence>
<dbReference type="STRING" id="59196.RICGR_1146"/>
<reference evidence="3" key="1">
    <citation type="submission" date="2006-04" db="EMBL/GenBank/DDBJ databases">
        <authorList>
            <person name="Seshadri R."/>
            <person name="Federici B.A."/>
        </authorList>
    </citation>
    <scope>NUCLEOTIDE SEQUENCE [LARGE SCALE GENOMIC DNA]</scope>
</reference>
<dbReference type="PROSITE" id="PS51257">
    <property type="entry name" value="PROKAR_LIPOPROTEIN"/>
    <property type="match status" value="1"/>
</dbReference>
<dbReference type="EMBL" id="AAQJ02000001">
    <property type="protein sequence ID" value="EDP46005.1"/>
    <property type="molecule type" value="Genomic_DNA"/>
</dbReference>
<evidence type="ECO:0000313" key="4">
    <source>
        <dbReference type="Proteomes" id="UP000054075"/>
    </source>
</evidence>
<organism evidence="3 4">
    <name type="scientific">Rickettsiella grylli</name>
    <dbReference type="NCBI Taxonomy" id="59196"/>
    <lineage>
        <taxon>Bacteria</taxon>
        <taxon>Pseudomonadati</taxon>
        <taxon>Pseudomonadota</taxon>
        <taxon>Gammaproteobacteria</taxon>
        <taxon>Legionellales</taxon>
        <taxon>Coxiellaceae</taxon>
        <taxon>Rickettsiella</taxon>
    </lineage>
</organism>
<dbReference type="eggNOG" id="COG3133">
    <property type="taxonomic scope" value="Bacteria"/>
</dbReference>
<dbReference type="OrthoDB" id="5660238at2"/>
<reference evidence="3" key="2">
    <citation type="submission" date="2007-10" db="EMBL/GenBank/DDBJ databases">
        <authorList>
            <person name="Myers G.S."/>
        </authorList>
    </citation>
    <scope>NUCLEOTIDE SEQUENCE [LARGE SCALE GENOMIC DNA]</scope>
</reference>
<feature type="domain" description="Glycine zipper 2TM" evidence="2">
    <location>
        <begin position="63"/>
        <end position="104"/>
    </location>
</feature>
<evidence type="ECO:0000259" key="2">
    <source>
        <dbReference type="Pfam" id="PF05433"/>
    </source>
</evidence>
<dbReference type="Proteomes" id="UP000054075">
    <property type="component" value="Unassembled WGS sequence"/>
</dbReference>
<keyword evidence="4" id="KW-1185">Reference proteome</keyword>
<protein>
    <submittedName>
        <fullName evidence="3">Outer membrane lipoprotein</fullName>
    </submittedName>
</protein>
<dbReference type="Pfam" id="PF05433">
    <property type="entry name" value="Rick_17kDa_Anti"/>
    <property type="match status" value="1"/>
</dbReference>
<keyword evidence="1" id="KW-0732">Signal</keyword>
<dbReference type="RefSeq" id="WP_006034992.1">
    <property type="nucleotide sequence ID" value="NZ_AAQJ02000001.1"/>
</dbReference>